<name>A0A840IBF6_9ACTN</name>
<feature type="region of interest" description="Disordered" evidence="1">
    <location>
        <begin position="157"/>
        <end position="176"/>
    </location>
</feature>
<protein>
    <recommendedName>
        <fullName evidence="3">VWFA domain-containing protein</fullName>
    </recommendedName>
</protein>
<keyword evidence="5" id="KW-1185">Reference proteome</keyword>
<dbReference type="SMART" id="SM00327">
    <property type="entry name" value="VWA"/>
    <property type="match status" value="1"/>
</dbReference>
<dbReference type="PROSITE" id="PS50234">
    <property type="entry name" value="VWFA"/>
    <property type="match status" value="1"/>
</dbReference>
<evidence type="ECO:0000256" key="1">
    <source>
        <dbReference type="SAM" id="MobiDB-lite"/>
    </source>
</evidence>
<dbReference type="RefSeq" id="WP_183339298.1">
    <property type="nucleotide sequence ID" value="NZ_JACHNU010000001.1"/>
</dbReference>
<keyword evidence="2" id="KW-0732">Signal</keyword>
<dbReference type="Pfam" id="PF00092">
    <property type="entry name" value="VWA"/>
    <property type="match status" value="1"/>
</dbReference>
<evidence type="ECO:0000313" key="5">
    <source>
        <dbReference type="Proteomes" id="UP000585272"/>
    </source>
</evidence>
<feature type="signal peptide" evidence="2">
    <location>
        <begin position="1"/>
        <end position="24"/>
    </location>
</feature>
<dbReference type="InterPro" id="IPR036465">
    <property type="entry name" value="vWFA_dom_sf"/>
</dbReference>
<dbReference type="PANTHER" id="PTHR47824:SF3">
    <property type="entry name" value="UBIQUITIN-LIKE DOMAIN-CONTAINING PROTEIN"/>
    <property type="match status" value="1"/>
</dbReference>
<accession>A0A840IBF6</accession>
<gene>
    <name evidence="4" type="ORF">BDZ31_000843</name>
</gene>
<reference evidence="4 5" key="1">
    <citation type="submission" date="2020-08" db="EMBL/GenBank/DDBJ databases">
        <title>Genomic Encyclopedia of Archaeal and Bacterial Type Strains, Phase II (KMG-II): from individual species to whole genera.</title>
        <authorList>
            <person name="Goeker M."/>
        </authorList>
    </citation>
    <scope>NUCLEOTIDE SEQUENCE [LARGE SCALE GENOMIC DNA]</scope>
    <source>
        <strain evidence="4 5">DSM 23288</strain>
    </source>
</reference>
<organism evidence="4 5">
    <name type="scientific">Conexibacter arvalis</name>
    <dbReference type="NCBI Taxonomy" id="912552"/>
    <lineage>
        <taxon>Bacteria</taxon>
        <taxon>Bacillati</taxon>
        <taxon>Actinomycetota</taxon>
        <taxon>Thermoleophilia</taxon>
        <taxon>Solirubrobacterales</taxon>
        <taxon>Conexibacteraceae</taxon>
        <taxon>Conexibacter</taxon>
    </lineage>
</organism>
<dbReference type="AlphaFoldDB" id="A0A840IBF6"/>
<dbReference type="InterPro" id="IPR002035">
    <property type="entry name" value="VWF_A"/>
</dbReference>
<proteinExistence type="predicted"/>
<dbReference type="Proteomes" id="UP000585272">
    <property type="component" value="Unassembled WGS sequence"/>
</dbReference>
<dbReference type="SUPFAM" id="SSF53300">
    <property type="entry name" value="vWA-like"/>
    <property type="match status" value="1"/>
</dbReference>
<evidence type="ECO:0000259" key="3">
    <source>
        <dbReference type="PROSITE" id="PS50234"/>
    </source>
</evidence>
<dbReference type="CDD" id="cd00198">
    <property type="entry name" value="vWFA"/>
    <property type="match status" value="1"/>
</dbReference>
<evidence type="ECO:0000256" key="2">
    <source>
        <dbReference type="SAM" id="SignalP"/>
    </source>
</evidence>
<evidence type="ECO:0000313" key="4">
    <source>
        <dbReference type="EMBL" id="MBB4661270.1"/>
    </source>
</evidence>
<dbReference type="Gene3D" id="3.40.50.410">
    <property type="entry name" value="von Willebrand factor, type A domain"/>
    <property type="match status" value="1"/>
</dbReference>
<feature type="domain" description="VWFA" evidence="3">
    <location>
        <begin position="27"/>
        <end position="174"/>
    </location>
</feature>
<dbReference type="PANTHER" id="PTHR47824">
    <property type="entry name" value="UBIQUITIN-LIKE DOMAIN-CONTAINING PROTEIN"/>
    <property type="match status" value="1"/>
</dbReference>
<dbReference type="EMBL" id="JACHNU010000001">
    <property type="protein sequence ID" value="MBB4661270.1"/>
    <property type="molecule type" value="Genomic_DNA"/>
</dbReference>
<sequence length="867" mass="89447">MRKVLGAVAAVLLVLCATAVPARAATDVVVVFDTTGSMSGAIDEAKDEMRNVIDEVGARFGDVRYAVAAVSDYGAVDDYGDDGDEPWTLVQPLTDDRLAVQAAIDALDASGGGDEAEAYGRALREADTSAAIGFRPGAQRLVVLVADSVPHDDDLNEGVPDELQTYSSPFDTGVDPGPDERFGTADDIDWQTQLAELRAHGIPLYFVLFKGGSDLLGYWRHWAGTTGGSASTSGAGDLGSTLVDAISAGAGGCARSYKRVGTVDVCADAIAEQGDGTFSATGAVRVAAGLAVGDGPVAIDTGAQTVAGSGALAVVRGATTVPVGSGAFSIAAAGVNDATSGRERLATLSLDGATPASFAVGKIGLSPFAALYVDPADGGGVVAVANPLFKLRGVGPTGTLAIGLHARSATAYRVLGGSAGWSLKVGEWGIGASLQYDGGEDVWKLEGEADLPGAIGGAKVSGSLRKGEIDAIGIAAKAGDTGVPLGATGFFFDSFSGELAGLAGKTQRLKLGVTGGYGPKIPVVKKRPIALEKADVTVRTDLSGAIDGRIGLVDRRLAGGDLDVSMRMRPSFSASGRLNADVSLLGTGFFARTAIDMTSRHFTATGGAELRVAGRRAQGASAIVSDEGAGASGKPCAICPTVGVGIRWRDALKFPPQPEWIGADIERYRTTRAAAAAGRRGRVLRVAPGTAVLAVYGSAARGGEADVELVAPGGRRYRLGRRSGPFAQVVRAPDGRIAFTVLRPKPGRWRLLSGAATTVEAQRVPRIGTVRALRATPRSGRRDRLRRGRVRVRWRVDGRLPRGARVAVQRAKGRGGGVTVATAAVRRRTVTFKVRRLRRGANRLSLVVSAKGVPFRRVAVPGVVYRR</sequence>
<comment type="caution">
    <text evidence="4">The sequence shown here is derived from an EMBL/GenBank/DDBJ whole genome shotgun (WGS) entry which is preliminary data.</text>
</comment>
<feature type="chain" id="PRO_5032327106" description="VWFA domain-containing protein" evidence="2">
    <location>
        <begin position="25"/>
        <end position="867"/>
    </location>
</feature>